<dbReference type="EMBL" id="GGEC01082377">
    <property type="protein sequence ID" value="MBX62861.1"/>
    <property type="molecule type" value="Transcribed_RNA"/>
</dbReference>
<name>A0A2P2Q7A4_RHIMU</name>
<sequence>MSCSKSMSSLEFLLFSMLYSESMSSTFFNLVSTGFVCFRLIIDLLSNDWPW</sequence>
<dbReference type="AlphaFoldDB" id="A0A2P2Q7A4"/>
<evidence type="ECO:0000313" key="1">
    <source>
        <dbReference type="EMBL" id="MBX62861.1"/>
    </source>
</evidence>
<protein>
    <submittedName>
        <fullName evidence="1">Uncharacterized protein</fullName>
    </submittedName>
</protein>
<proteinExistence type="predicted"/>
<reference evidence="1" key="1">
    <citation type="submission" date="2018-02" db="EMBL/GenBank/DDBJ databases">
        <title>Rhizophora mucronata_Transcriptome.</title>
        <authorList>
            <person name="Meera S.P."/>
            <person name="Sreeshan A."/>
            <person name="Augustine A."/>
        </authorList>
    </citation>
    <scope>NUCLEOTIDE SEQUENCE</scope>
    <source>
        <tissue evidence="1">Leaf</tissue>
    </source>
</reference>
<organism evidence="1">
    <name type="scientific">Rhizophora mucronata</name>
    <name type="common">Asiatic mangrove</name>
    <dbReference type="NCBI Taxonomy" id="61149"/>
    <lineage>
        <taxon>Eukaryota</taxon>
        <taxon>Viridiplantae</taxon>
        <taxon>Streptophyta</taxon>
        <taxon>Embryophyta</taxon>
        <taxon>Tracheophyta</taxon>
        <taxon>Spermatophyta</taxon>
        <taxon>Magnoliopsida</taxon>
        <taxon>eudicotyledons</taxon>
        <taxon>Gunneridae</taxon>
        <taxon>Pentapetalae</taxon>
        <taxon>rosids</taxon>
        <taxon>fabids</taxon>
        <taxon>Malpighiales</taxon>
        <taxon>Rhizophoraceae</taxon>
        <taxon>Rhizophora</taxon>
    </lineage>
</organism>
<accession>A0A2P2Q7A4</accession>